<dbReference type="PANTHER" id="PTHR19288">
    <property type="entry name" value="4-NITROPHENYLPHOSPHATASE-RELATED"/>
    <property type="match status" value="1"/>
</dbReference>
<dbReference type="InterPro" id="IPR023214">
    <property type="entry name" value="HAD_sf"/>
</dbReference>
<sequence>MPPAAGDRPAPQPEPWVLDLDGVMWLGPEPIPGSARAVARLRAAGHEVVFVTNSSARPVADVEAALAGHGVEARGAVVTSAGAAAGLLEPGERVLVCGGPGLEEAVAARGAEAVVVGPADPGPIDAVVCGYWPGVDHARLRWAATAVHRGARLLASNDDATYPTPEGLVPGSGATLAAVERAAGTRAVVAGKPHPPMADALRARLGDRGTVVGDRPDTDGLLAAALGWRFTLVLSGVTPTGDGVVPVPAVVAPDLATAVDDALGGRSPV</sequence>
<proteinExistence type="predicted"/>
<dbReference type="Pfam" id="PF13242">
    <property type="entry name" value="Hydrolase_like"/>
    <property type="match status" value="1"/>
</dbReference>
<gene>
    <name evidence="1" type="ORF">PO878_10365</name>
</gene>
<dbReference type="PANTHER" id="PTHR19288:SF95">
    <property type="entry name" value="D-GLYCEROL 3-PHOSPHATE PHOSPHATASE"/>
    <property type="match status" value="1"/>
</dbReference>
<name>A0AAF0BSY9_9ACTN</name>
<evidence type="ECO:0000313" key="2">
    <source>
        <dbReference type="Proteomes" id="UP001216390"/>
    </source>
</evidence>
<dbReference type="GO" id="GO:0016791">
    <property type="term" value="F:phosphatase activity"/>
    <property type="evidence" value="ECO:0007669"/>
    <property type="project" value="TreeGrafter"/>
</dbReference>
<accession>A0AAF0BSY9</accession>
<dbReference type="RefSeq" id="WP_272738640.1">
    <property type="nucleotide sequence ID" value="NZ_CP116942.1"/>
</dbReference>
<dbReference type="KEGG" id="ima:PO878_10365"/>
<reference evidence="1" key="1">
    <citation type="submission" date="2023-01" db="EMBL/GenBank/DDBJ databases">
        <title>The diversity of Class Acidimicrobiia in South China Sea sediment environments and the proposal of Iamia marina sp. nov., a novel species of the genus Iamia.</title>
        <authorList>
            <person name="He Y."/>
            <person name="Tian X."/>
        </authorList>
    </citation>
    <scope>NUCLEOTIDE SEQUENCE</scope>
    <source>
        <strain evidence="1">DSM 19957</strain>
    </source>
</reference>
<evidence type="ECO:0000313" key="1">
    <source>
        <dbReference type="EMBL" id="WCO69126.1"/>
    </source>
</evidence>
<dbReference type="Gene3D" id="3.40.50.1000">
    <property type="entry name" value="HAD superfamily/HAD-like"/>
    <property type="match status" value="2"/>
</dbReference>
<dbReference type="InterPro" id="IPR036412">
    <property type="entry name" value="HAD-like_sf"/>
</dbReference>
<dbReference type="Pfam" id="PF13344">
    <property type="entry name" value="Hydrolase_6"/>
    <property type="match status" value="1"/>
</dbReference>
<dbReference type="Proteomes" id="UP001216390">
    <property type="component" value="Chromosome"/>
</dbReference>
<dbReference type="AlphaFoldDB" id="A0AAF0BSY9"/>
<keyword evidence="2" id="KW-1185">Reference proteome</keyword>
<dbReference type="InterPro" id="IPR006357">
    <property type="entry name" value="HAD-SF_hydro_IIA"/>
</dbReference>
<protein>
    <submittedName>
        <fullName evidence="1">HAD-IIA family hydrolase</fullName>
    </submittedName>
</protein>
<organism evidence="1 2">
    <name type="scientific">Iamia majanohamensis</name>
    <dbReference type="NCBI Taxonomy" id="467976"/>
    <lineage>
        <taxon>Bacteria</taxon>
        <taxon>Bacillati</taxon>
        <taxon>Actinomycetota</taxon>
        <taxon>Acidimicrobiia</taxon>
        <taxon>Acidimicrobiales</taxon>
        <taxon>Iamiaceae</taxon>
        <taxon>Iamia</taxon>
    </lineage>
</organism>
<keyword evidence="1" id="KW-0378">Hydrolase</keyword>
<dbReference type="SUPFAM" id="SSF56784">
    <property type="entry name" value="HAD-like"/>
    <property type="match status" value="1"/>
</dbReference>
<dbReference type="EMBL" id="CP116942">
    <property type="protein sequence ID" value="WCO69126.1"/>
    <property type="molecule type" value="Genomic_DNA"/>
</dbReference>
<dbReference type="NCBIfam" id="TIGR01460">
    <property type="entry name" value="HAD-SF-IIA"/>
    <property type="match status" value="1"/>
</dbReference>
<dbReference type="GO" id="GO:0005737">
    <property type="term" value="C:cytoplasm"/>
    <property type="evidence" value="ECO:0007669"/>
    <property type="project" value="TreeGrafter"/>
</dbReference>